<dbReference type="InterPro" id="IPR000847">
    <property type="entry name" value="LysR_HTH_N"/>
</dbReference>
<dbReference type="PROSITE" id="PS50931">
    <property type="entry name" value="HTH_LYSR"/>
    <property type="match status" value="1"/>
</dbReference>
<evidence type="ECO:0000256" key="3">
    <source>
        <dbReference type="ARBA" id="ARBA00023125"/>
    </source>
</evidence>
<evidence type="ECO:0000256" key="4">
    <source>
        <dbReference type="ARBA" id="ARBA00023163"/>
    </source>
</evidence>
<gene>
    <name evidence="6" type="ORF">BTJ66_08150</name>
    <name evidence="7" type="ORF">MNY58_11755</name>
</gene>
<reference evidence="7" key="4">
    <citation type="submission" date="2022-03" db="EMBL/GenBank/DDBJ databases">
        <title>Complete Genome Sequence of Staphylococcus edaphicus strain CCM 8731.</title>
        <authorList>
            <person name="Rimmer C.O."/>
            <person name="Thomas J.C."/>
        </authorList>
    </citation>
    <scope>NUCLEOTIDE SEQUENCE</scope>
    <source>
        <strain evidence="7">CCM 8731</strain>
    </source>
</reference>
<protein>
    <submittedName>
        <fullName evidence="6">LysR family transcriptional regulator</fullName>
    </submittedName>
</protein>
<evidence type="ECO:0000256" key="1">
    <source>
        <dbReference type="ARBA" id="ARBA00009437"/>
    </source>
</evidence>
<keyword evidence="3" id="KW-0238">DNA-binding</keyword>
<evidence type="ECO:0000313" key="6">
    <source>
        <dbReference type="EMBL" id="PHK49418.1"/>
    </source>
</evidence>
<dbReference type="Gene3D" id="1.10.10.10">
    <property type="entry name" value="Winged helix-like DNA-binding domain superfamily/Winged helix DNA-binding domain"/>
    <property type="match status" value="1"/>
</dbReference>
<sequence length="291" mass="33420">MEIKQMKYFVEVVKNGGMTQASEHLYIAQSTISKNIKSIEDEFNITLFDRRKKHITLTDIGQIFYDKCVEALAILDDLSLEMDDVSNLERGHIRLGVSAIMDVRLFTESLNKFHSIYPNVTYEVIEGGGKAVELYLNNDEIDVGITTLPVDDDLYHAVPLYKEKLLLVVDKQSEYAKQSSVHLGDLKREHFIMFHNDYYIKDQIIESCRKVGFHPKTVAKMAQITFIENMIVDGIGVSILPESIVGILNEDVVGIEIADADVDWNLGIIWKKESYINYVTREWINFLKNYK</sequence>
<dbReference type="Proteomes" id="UP000223828">
    <property type="component" value="Unassembled WGS sequence"/>
</dbReference>
<keyword evidence="2" id="KW-0805">Transcription regulation</keyword>
<dbReference type="InterPro" id="IPR036388">
    <property type="entry name" value="WH-like_DNA-bd_sf"/>
</dbReference>
<dbReference type="NCBIfam" id="NF047520">
    <property type="entry name" value="trans_act_CidR"/>
    <property type="match status" value="1"/>
</dbReference>
<reference evidence="6" key="3">
    <citation type="submission" date="2017-10" db="EMBL/GenBank/DDBJ databases">
        <authorList>
            <person name="Vrbovska V."/>
            <person name="Kovarovic V."/>
            <person name="Indrakova A."/>
        </authorList>
    </citation>
    <scope>NUCLEOTIDE SEQUENCE</scope>
    <source>
        <strain evidence="6">CCM 8730</strain>
    </source>
</reference>
<dbReference type="RefSeq" id="WP_099090476.1">
    <property type="nucleotide sequence ID" value="NZ_CP093217.1"/>
</dbReference>
<dbReference type="OrthoDB" id="9803735at2"/>
<reference evidence="6" key="1">
    <citation type="journal article" date="2017" name="Appl. Environ. Microbiol.">
        <title>Staphylococcus edaphicus sp. nov., isolated in Antarctica, harbours mecC gene and genomic islands with suspected role in adaptation to extreme environment.</title>
        <authorList>
            <person name="Pantucek R."/>
            <person name="Sedlacek I."/>
            <person name="Indrakova A."/>
            <person name="Vrbovska V."/>
            <person name="Maslanova I."/>
            <person name="Kovarovic V."/>
            <person name="Svec P."/>
            <person name="Kralova S."/>
            <person name="Kristofova L."/>
            <person name="Keklakova J."/>
            <person name="Petras P."/>
            <person name="Doskar J."/>
        </authorList>
    </citation>
    <scope>NUCLEOTIDE SEQUENCE</scope>
    <source>
        <strain evidence="6">CCM 8730</strain>
    </source>
</reference>
<comment type="similarity">
    <text evidence="1">Belongs to the LysR transcriptional regulatory family.</text>
</comment>
<feature type="domain" description="HTH lysR-type" evidence="5">
    <location>
        <begin position="1"/>
        <end position="58"/>
    </location>
</feature>
<evidence type="ECO:0000259" key="5">
    <source>
        <dbReference type="PROSITE" id="PS50931"/>
    </source>
</evidence>
<accession>A0A2C6WF18</accession>
<dbReference type="PANTHER" id="PTHR30419">
    <property type="entry name" value="HTH-TYPE TRANSCRIPTIONAL REGULATOR YBHD"/>
    <property type="match status" value="1"/>
</dbReference>
<dbReference type="GO" id="GO:0003700">
    <property type="term" value="F:DNA-binding transcription factor activity"/>
    <property type="evidence" value="ECO:0007669"/>
    <property type="project" value="InterPro"/>
</dbReference>
<dbReference type="EMBL" id="MRZN01000012">
    <property type="protein sequence ID" value="PHK49418.1"/>
    <property type="molecule type" value="Genomic_DNA"/>
</dbReference>
<keyword evidence="9" id="KW-1185">Reference proteome</keyword>
<dbReference type="InterPro" id="IPR036390">
    <property type="entry name" value="WH_DNA-bd_sf"/>
</dbReference>
<dbReference type="Proteomes" id="UP001056588">
    <property type="component" value="Chromosome"/>
</dbReference>
<dbReference type="AlphaFoldDB" id="A0A2C6WF18"/>
<evidence type="ECO:0000313" key="8">
    <source>
        <dbReference type="Proteomes" id="UP000223828"/>
    </source>
</evidence>
<dbReference type="SUPFAM" id="SSF53850">
    <property type="entry name" value="Periplasmic binding protein-like II"/>
    <property type="match status" value="1"/>
</dbReference>
<dbReference type="InterPro" id="IPR050950">
    <property type="entry name" value="HTH-type_LysR_regulators"/>
</dbReference>
<dbReference type="EMBL" id="CP093217">
    <property type="protein sequence ID" value="UQW81241.1"/>
    <property type="molecule type" value="Genomic_DNA"/>
</dbReference>
<organism evidence="6 8">
    <name type="scientific">Staphylococcus edaphicus</name>
    <dbReference type="NCBI Taxonomy" id="1955013"/>
    <lineage>
        <taxon>Bacteria</taxon>
        <taxon>Bacillati</taxon>
        <taxon>Bacillota</taxon>
        <taxon>Bacilli</taxon>
        <taxon>Bacillales</taxon>
        <taxon>Staphylococcaceae</taxon>
        <taxon>Staphylococcus</taxon>
    </lineage>
</organism>
<name>A0A2C6WF18_9STAP</name>
<dbReference type="InterPro" id="IPR005119">
    <property type="entry name" value="LysR_subst-bd"/>
</dbReference>
<dbReference type="Gene3D" id="3.40.190.290">
    <property type="match status" value="1"/>
</dbReference>
<evidence type="ECO:0000256" key="2">
    <source>
        <dbReference type="ARBA" id="ARBA00023015"/>
    </source>
</evidence>
<dbReference type="Pfam" id="PF00126">
    <property type="entry name" value="HTH_1"/>
    <property type="match status" value="1"/>
</dbReference>
<dbReference type="FunFam" id="1.10.10.10:FF:000001">
    <property type="entry name" value="LysR family transcriptional regulator"/>
    <property type="match status" value="1"/>
</dbReference>
<proteinExistence type="inferred from homology"/>
<dbReference type="GO" id="GO:0003677">
    <property type="term" value="F:DNA binding"/>
    <property type="evidence" value="ECO:0007669"/>
    <property type="project" value="UniProtKB-KW"/>
</dbReference>
<evidence type="ECO:0000313" key="9">
    <source>
        <dbReference type="Proteomes" id="UP001056588"/>
    </source>
</evidence>
<keyword evidence="4" id="KW-0804">Transcription</keyword>
<dbReference type="CDD" id="cd08438">
    <property type="entry name" value="PBP2_CidR"/>
    <property type="match status" value="1"/>
</dbReference>
<dbReference type="SUPFAM" id="SSF46785">
    <property type="entry name" value="Winged helix' DNA-binding domain"/>
    <property type="match status" value="1"/>
</dbReference>
<dbReference type="PANTHER" id="PTHR30419:SF8">
    <property type="entry name" value="NITROGEN ASSIMILATION TRANSCRIPTIONAL ACTIVATOR-RELATED"/>
    <property type="match status" value="1"/>
</dbReference>
<dbReference type="Pfam" id="PF03466">
    <property type="entry name" value="LysR_substrate"/>
    <property type="match status" value="1"/>
</dbReference>
<reference evidence="8" key="2">
    <citation type="submission" date="2017-10" db="EMBL/GenBank/DDBJ databases">
        <title>Staphylococcus edaphicus sp. nov., isolated in Antarctica, harbouring mecC gene and genomic islands essential in adaptation to extreme environment.</title>
        <authorList>
            <person name="Pantucek R."/>
            <person name="Sedlacek I."/>
            <person name="Indrakova A."/>
            <person name="Vrbovska V."/>
            <person name="Maslanova I."/>
            <person name="Kovarovic V."/>
            <person name="Svec P."/>
            <person name="Kralova S."/>
            <person name="Kristofova L."/>
            <person name="Keklakova J."/>
            <person name="Petras P."/>
            <person name="Doskar J."/>
        </authorList>
    </citation>
    <scope>NUCLEOTIDE SEQUENCE [LARGE SCALE GENOMIC DNA]</scope>
    <source>
        <strain evidence="8">CCM 5085</strain>
    </source>
</reference>
<evidence type="ECO:0000313" key="7">
    <source>
        <dbReference type="EMBL" id="UQW81241.1"/>
    </source>
</evidence>
<dbReference type="PRINTS" id="PR00039">
    <property type="entry name" value="HTHLYSR"/>
</dbReference>
<dbReference type="GO" id="GO:0005829">
    <property type="term" value="C:cytosol"/>
    <property type="evidence" value="ECO:0007669"/>
    <property type="project" value="TreeGrafter"/>
</dbReference>